<reference evidence="1" key="1">
    <citation type="journal article" date="2023" name="G3 (Bethesda)">
        <title>Whole genome assemblies of Zophobas morio and Tenebrio molitor.</title>
        <authorList>
            <person name="Kaur S."/>
            <person name="Stinson S.A."/>
            <person name="diCenzo G.C."/>
        </authorList>
    </citation>
    <scope>NUCLEOTIDE SEQUENCE</scope>
    <source>
        <strain evidence="1">QUZm001</strain>
    </source>
</reference>
<evidence type="ECO:0000313" key="1">
    <source>
        <dbReference type="EMBL" id="KAJ3661960.1"/>
    </source>
</evidence>
<organism evidence="1 2">
    <name type="scientific">Zophobas morio</name>
    <dbReference type="NCBI Taxonomy" id="2755281"/>
    <lineage>
        <taxon>Eukaryota</taxon>
        <taxon>Metazoa</taxon>
        <taxon>Ecdysozoa</taxon>
        <taxon>Arthropoda</taxon>
        <taxon>Hexapoda</taxon>
        <taxon>Insecta</taxon>
        <taxon>Pterygota</taxon>
        <taxon>Neoptera</taxon>
        <taxon>Endopterygota</taxon>
        <taxon>Coleoptera</taxon>
        <taxon>Polyphaga</taxon>
        <taxon>Cucujiformia</taxon>
        <taxon>Tenebrionidae</taxon>
        <taxon>Zophobas</taxon>
    </lineage>
</organism>
<dbReference type="AlphaFoldDB" id="A0AA38ITL7"/>
<comment type="caution">
    <text evidence="1">The sequence shown here is derived from an EMBL/GenBank/DDBJ whole genome shotgun (WGS) entry which is preliminary data.</text>
</comment>
<protein>
    <submittedName>
        <fullName evidence="1">Uncharacterized protein</fullName>
    </submittedName>
</protein>
<evidence type="ECO:0000313" key="2">
    <source>
        <dbReference type="Proteomes" id="UP001168821"/>
    </source>
</evidence>
<dbReference type="Proteomes" id="UP001168821">
    <property type="component" value="Unassembled WGS sequence"/>
</dbReference>
<name>A0AA38ITL7_9CUCU</name>
<gene>
    <name evidence="1" type="ORF">Zmor_006332</name>
</gene>
<keyword evidence="2" id="KW-1185">Reference proteome</keyword>
<dbReference type="EMBL" id="JALNTZ010000002">
    <property type="protein sequence ID" value="KAJ3661960.1"/>
    <property type="molecule type" value="Genomic_DNA"/>
</dbReference>
<sequence length="97" mass="11334">MASHDPLLASNGREWVDGEFFQFRVYRYNTPLWCARTFGSVVEHLRDHGTFNFKFTIVAVIGQKEYCKLKNKFWNATKKSPTSALADFQLKLEFHSL</sequence>
<accession>A0AA38ITL7</accession>
<proteinExistence type="predicted"/>